<feature type="domain" description="DUF6286" evidence="3">
    <location>
        <begin position="90"/>
        <end position="174"/>
    </location>
</feature>
<keyword evidence="2" id="KW-0812">Transmembrane</keyword>
<dbReference type="Pfam" id="PF19803">
    <property type="entry name" value="DUF6286"/>
    <property type="match status" value="1"/>
</dbReference>
<dbReference type="AlphaFoldDB" id="A0AA97CUK4"/>
<keyword evidence="2" id="KW-1133">Transmembrane helix</keyword>
<dbReference type="InterPro" id="IPR046253">
    <property type="entry name" value="DUF6286"/>
</dbReference>
<evidence type="ECO:0000313" key="4">
    <source>
        <dbReference type="EMBL" id="WOC12287.1"/>
    </source>
</evidence>
<evidence type="ECO:0000256" key="2">
    <source>
        <dbReference type="SAM" id="Phobius"/>
    </source>
</evidence>
<sequence>MTSTTEAGDRSGTDDTSSRNVFAPSGLPGAAILGALVGIAMLVLCGVAVRDLVVKAGWTGGDPWLASAAHWSSESQWTSWMWAPAIACCVVGVALVVASLKPRRPTHLRLTDHDVLWTRRVDLARRCSAAAESVTGVDHATTVVTRRKATCTVTARDSADRDRVREVVESVAGDAESQPRAVVRFSHRHGGGRR</sequence>
<accession>A0AA97CUK4</accession>
<keyword evidence="2" id="KW-0472">Membrane</keyword>
<proteinExistence type="predicted"/>
<dbReference type="RefSeq" id="WP_420041534.1">
    <property type="nucleotide sequence ID" value="NZ_CP128986.1"/>
</dbReference>
<reference evidence="4" key="1">
    <citation type="submission" date="2023-06" db="EMBL/GenBank/DDBJ databases">
        <title>Gordonia sp. nov. and Pseudochrobactrum sp. nov., two species isolated from the burying beetle Nicrophorus vespilloides.</title>
        <authorList>
            <person name="Poehlein A."/>
            <person name="Guzman J."/>
            <person name="Daniel R."/>
            <person name="Vilcinskas A."/>
        </authorList>
    </citation>
    <scope>NUCLEOTIDE SEQUENCE</scope>
    <source>
        <strain evidence="4">MP11Mi</strain>
    </source>
</reference>
<gene>
    <name evidence="4" type="ORF">MP11Mi_13720</name>
</gene>
<organism evidence="4">
    <name type="scientific">Gordonia sp. MP11Mi</name>
    <dbReference type="NCBI Taxonomy" id="3022769"/>
    <lineage>
        <taxon>Bacteria</taxon>
        <taxon>Bacillati</taxon>
        <taxon>Actinomycetota</taxon>
        <taxon>Actinomycetes</taxon>
        <taxon>Mycobacteriales</taxon>
        <taxon>Gordoniaceae</taxon>
        <taxon>Gordonia</taxon>
    </lineage>
</organism>
<protein>
    <recommendedName>
        <fullName evidence="3">DUF6286 domain-containing protein</fullName>
    </recommendedName>
</protein>
<evidence type="ECO:0000259" key="3">
    <source>
        <dbReference type="Pfam" id="PF19803"/>
    </source>
</evidence>
<dbReference type="EMBL" id="CP128986">
    <property type="protein sequence ID" value="WOC12287.1"/>
    <property type="molecule type" value="Genomic_DNA"/>
</dbReference>
<feature type="transmembrane region" description="Helical" evidence="2">
    <location>
        <begin position="80"/>
        <end position="100"/>
    </location>
</feature>
<name>A0AA97CUK4_9ACTN</name>
<evidence type="ECO:0000256" key="1">
    <source>
        <dbReference type="SAM" id="MobiDB-lite"/>
    </source>
</evidence>
<feature type="transmembrane region" description="Helical" evidence="2">
    <location>
        <begin position="27"/>
        <end position="49"/>
    </location>
</feature>
<feature type="compositionally biased region" description="Basic and acidic residues" evidence="1">
    <location>
        <begin position="7"/>
        <end position="17"/>
    </location>
</feature>
<feature type="region of interest" description="Disordered" evidence="1">
    <location>
        <begin position="1"/>
        <end position="20"/>
    </location>
</feature>